<feature type="domain" description="GH15-like" evidence="1">
    <location>
        <begin position="125"/>
        <end position="473"/>
    </location>
</feature>
<keyword evidence="2" id="KW-0378">Hydrolase</keyword>
<protein>
    <submittedName>
        <fullName evidence="2">Glycoside hydrolase family 15 protein</fullName>
    </submittedName>
</protein>
<proteinExistence type="predicted"/>
<keyword evidence="3" id="KW-1185">Reference proteome</keyword>
<dbReference type="InterPro" id="IPR008928">
    <property type="entry name" value="6-hairpin_glycosidase_sf"/>
</dbReference>
<dbReference type="EMBL" id="JBHUPB010000003">
    <property type="protein sequence ID" value="MFD2966238.1"/>
    <property type="molecule type" value="Genomic_DNA"/>
</dbReference>
<dbReference type="PANTHER" id="PTHR31616">
    <property type="entry name" value="TREHALASE"/>
    <property type="match status" value="1"/>
</dbReference>
<evidence type="ECO:0000313" key="3">
    <source>
        <dbReference type="Proteomes" id="UP001597525"/>
    </source>
</evidence>
<dbReference type="Proteomes" id="UP001597525">
    <property type="component" value="Unassembled WGS sequence"/>
</dbReference>
<gene>
    <name evidence="2" type="ORF">ACFS7Y_02515</name>
</gene>
<sequence length="488" mass="55042">MPIGTEWKGILRIFSPMAQGLYSQLKLTPGYGTKIDQPILVGDGTIFFEDSQLYLHTSAEISIEDDSTVVLQVAASQECWALLTAKAIRPIDADIAWMLKSTGEYWSEIGSHFSYEGLFQRQAVRSIRAIQQLSCAQTGGMLAAATTSLPEVIGGERNYDYRYVWVRDTALITGALSVLDGDVHAEYRFLDFLSKAIEKNPRKCIYPLYTIDHEKIDHLEELNLSGYYGSRPVQIGNVAAEQLQLDAAASVLIACQMIYEKYKETPHWPLIRKITDFVSKNWRRPDNGIWEEGKELHYTAGKVFCARALEMMARYSEDPIEADEWLEQAALIRKFVKEHCMTSDGAFANFAGSQEVDISAALFTVWGYCEANSNEMRATTDYLEKNYQKDNLYWRSLVEFDSHKEGAFLAGTCWLAHHYAIAGDFSKSEQILRAVEACANDLGYFSEEFDPIENRMLGNFNQTFVHSSFICAANGLSCEMNGISTIVR</sequence>
<dbReference type="InterPro" id="IPR011613">
    <property type="entry name" value="GH15-like"/>
</dbReference>
<dbReference type="InterPro" id="IPR012341">
    <property type="entry name" value="6hp_glycosidase-like_sf"/>
</dbReference>
<dbReference type="PANTHER" id="PTHR31616:SF0">
    <property type="entry name" value="GLUCAN 1,4-ALPHA-GLUCOSIDASE"/>
    <property type="match status" value="1"/>
</dbReference>
<name>A0ABW6BCT4_9SPHI</name>
<evidence type="ECO:0000313" key="2">
    <source>
        <dbReference type="EMBL" id="MFD2966238.1"/>
    </source>
</evidence>
<dbReference type="RefSeq" id="WP_320184029.1">
    <property type="nucleotide sequence ID" value="NZ_CP138332.1"/>
</dbReference>
<dbReference type="Gene3D" id="1.50.10.10">
    <property type="match status" value="1"/>
</dbReference>
<accession>A0ABW6BCT4</accession>
<comment type="caution">
    <text evidence="2">The sequence shown here is derived from an EMBL/GenBank/DDBJ whole genome shotgun (WGS) entry which is preliminary data.</text>
</comment>
<dbReference type="GO" id="GO:0016787">
    <property type="term" value="F:hydrolase activity"/>
    <property type="evidence" value="ECO:0007669"/>
    <property type="project" value="UniProtKB-KW"/>
</dbReference>
<dbReference type="SUPFAM" id="SSF48208">
    <property type="entry name" value="Six-hairpin glycosidases"/>
    <property type="match status" value="1"/>
</dbReference>
<evidence type="ECO:0000259" key="1">
    <source>
        <dbReference type="Pfam" id="PF00723"/>
    </source>
</evidence>
<dbReference type="Pfam" id="PF00723">
    <property type="entry name" value="Glyco_hydro_15"/>
    <property type="match status" value="1"/>
</dbReference>
<organism evidence="2 3">
    <name type="scientific">Sphingobacterium bambusae</name>
    <dbReference type="NCBI Taxonomy" id="662858"/>
    <lineage>
        <taxon>Bacteria</taxon>
        <taxon>Pseudomonadati</taxon>
        <taxon>Bacteroidota</taxon>
        <taxon>Sphingobacteriia</taxon>
        <taxon>Sphingobacteriales</taxon>
        <taxon>Sphingobacteriaceae</taxon>
        <taxon>Sphingobacterium</taxon>
    </lineage>
</organism>
<reference evidence="3" key="1">
    <citation type="journal article" date="2019" name="Int. J. Syst. Evol. Microbiol.">
        <title>The Global Catalogue of Microorganisms (GCM) 10K type strain sequencing project: providing services to taxonomists for standard genome sequencing and annotation.</title>
        <authorList>
            <consortium name="The Broad Institute Genomics Platform"/>
            <consortium name="The Broad Institute Genome Sequencing Center for Infectious Disease"/>
            <person name="Wu L."/>
            <person name="Ma J."/>
        </authorList>
    </citation>
    <scope>NUCLEOTIDE SEQUENCE [LARGE SCALE GENOMIC DNA]</scope>
    <source>
        <strain evidence="3">KCTC 22814</strain>
    </source>
</reference>